<keyword evidence="1" id="KW-0812">Transmembrane</keyword>
<dbReference type="EMBL" id="VUMN01000004">
    <property type="protein sequence ID" value="MSS57879.1"/>
    <property type="molecule type" value="Genomic_DNA"/>
</dbReference>
<dbReference type="Gene3D" id="3.90.70.10">
    <property type="entry name" value="Cysteine proteinases"/>
    <property type="match status" value="1"/>
</dbReference>
<dbReference type="RefSeq" id="WP_154503060.1">
    <property type="nucleotide sequence ID" value="NZ_VUMN01000004.1"/>
</dbReference>
<dbReference type="Proteomes" id="UP000461880">
    <property type="component" value="Unassembled WGS sequence"/>
</dbReference>
<dbReference type="InterPro" id="IPR039564">
    <property type="entry name" value="Peptidase_C39-like"/>
</dbReference>
<keyword evidence="1" id="KW-0472">Membrane</keyword>
<organism evidence="3 4">
    <name type="scientific">Stecheria intestinalis</name>
    <dbReference type="NCBI Taxonomy" id="2606630"/>
    <lineage>
        <taxon>Bacteria</taxon>
        <taxon>Bacillati</taxon>
        <taxon>Bacillota</taxon>
        <taxon>Erysipelotrichia</taxon>
        <taxon>Erysipelotrichales</taxon>
        <taxon>Erysipelotrichaceae</taxon>
        <taxon>Stecheria</taxon>
    </lineage>
</organism>
<name>A0A7X2NQY5_9FIRM</name>
<evidence type="ECO:0000259" key="2">
    <source>
        <dbReference type="Pfam" id="PF13529"/>
    </source>
</evidence>
<gene>
    <name evidence="3" type="ORF">FYJ51_03055</name>
</gene>
<evidence type="ECO:0000313" key="3">
    <source>
        <dbReference type="EMBL" id="MSS57879.1"/>
    </source>
</evidence>
<keyword evidence="4" id="KW-1185">Reference proteome</keyword>
<keyword evidence="1" id="KW-1133">Transmembrane helix</keyword>
<accession>A0A7X2NQY5</accession>
<proteinExistence type="predicted"/>
<feature type="transmembrane region" description="Helical" evidence="1">
    <location>
        <begin position="7"/>
        <end position="26"/>
    </location>
</feature>
<dbReference type="Pfam" id="PF13529">
    <property type="entry name" value="Peptidase_C39_2"/>
    <property type="match status" value="1"/>
</dbReference>
<comment type="caution">
    <text evidence="3">The sequence shown here is derived from an EMBL/GenBank/DDBJ whole genome shotgun (WGS) entry which is preliminary data.</text>
</comment>
<protein>
    <recommendedName>
        <fullName evidence="2">Peptidase C39-like domain-containing protein</fullName>
    </recommendedName>
</protein>
<reference evidence="3 4" key="1">
    <citation type="submission" date="2019-08" db="EMBL/GenBank/DDBJ databases">
        <title>In-depth cultivation of the pig gut microbiome towards novel bacterial diversity and tailored functional studies.</title>
        <authorList>
            <person name="Wylensek D."/>
            <person name="Hitch T.C.A."/>
            <person name="Clavel T."/>
        </authorList>
    </citation>
    <scope>NUCLEOTIDE SEQUENCE [LARGE SCALE GENOMIC DNA]</scope>
    <source>
        <strain evidence="3 4">Oil+RF-744-GAM-WT-6</strain>
    </source>
</reference>
<feature type="domain" description="Peptidase C39-like" evidence="2">
    <location>
        <begin position="86"/>
        <end position="209"/>
    </location>
</feature>
<dbReference type="AlphaFoldDB" id="A0A7X2NQY5"/>
<sequence length="242" mass="26260">MKRYHGWLLRVFLVAAMAVLADWLFMGRISGVITVKAEGDDCGWVVDWNHPDGGYCSYYVNGSPADTYPSAEDSYSYVTEPRSMTWYGQYSNPDVQIGVGTMKGNGCVPTAGSILLSGYGIYISPTDLGWYLYGTGNFNNYYGHGGTDLCWYDIAAYAGLGAWGIYDYDSFVSALQGGASVACHIYYGSSTHAVVATGYNNGRTTVYDPISGCYSKDVSSLWNGRSFESVDCMSGTSITAIQ</sequence>
<evidence type="ECO:0000313" key="4">
    <source>
        <dbReference type="Proteomes" id="UP000461880"/>
    </source>
</evidence>
<evidence type="ECO:0000256" key="1">
    <source>
        <dbReference type="SAM" id="Phobius"/>
    </source>
</evidence>